<feature type="transmembrane region" description="Helical" evidence="1">
    <location>
        <begin position="21"/>
        <end position="42"/>
    </location>
</feature>
<dbReference type="EMBL" id="CP102845">
    <property type="protein sequence ID" value="UVF21223.1"/>
    <property type="molecule type" value="Genomic_DNA"/>
</dbReference>
<name>A0ABY5RW01_9HYPH</name>
<evidence type="ECO:0000256" key="1">
    <source>
        <dbReference type="SAM" id="Phobius"/>
    </source>
</evidence>
<evidence type="ECO:0008006" key="4">
    <source>
        <dbReference type="Google" id="ProtNLM"/>
    </source>
</evidence>
<proteinExistence type="predicted"/>
<gene>
    <name evidence="2" type="ORF">HPT29_008905</name>
</gene>
<evidence type="ECO:0000313" key="3">
    <source>
        <dbReference type="Proteomes" id="UP001017257"/>
    </source>
</evidence>
<keyword evidence="1" id="KW-1133">Transmembrane helix</keyword>
<sequence length="46" mass="4973">MKMMHSCREKREPVSRPFPMSVALLFIVAGINVAATILSLLASAQG</sequence>
<organism evidence="2 3">
    <name type="scientific">Microvirga terrae</name>
    <dbReference type="NCBI Taxonomy" id="2740529"/>
    <lineage>
        <taxon>Bacteria</taxon>
        <taxon>Pseudomonadati</taxon>
        <taxon>Pseudomonadota</taxon>
        <taxon>Alphaproteobacteria</taxon>
        <taxon>Hyphomicrobiales</taxon>
        <taxon>Methylobacteriaceae</taxon>
        <taxon>Microvirga</taxon>
    </lineage>
</organism>
<keyword evidence="3" id="KW-1185">Reference proteome</keyword>
<dbReference type="Proteomes" id="UP001017257">
    <property type="component" value="Chromosome"/>
</dbReference>
<accession>A0ABY5RW01</accession>
<dbReference type="RefSeq" id="WP_173947619.1">
    <property type="nucleotide sequence ID" value="NZ_CP102845.1"/>
</dbReference>
<keyword evidence="1" id="KW-0472">Membrane</keyword>
<protein>
    <recommendedName>
        <fullName evidence="4">DUF2970 domain-containing protein</fullName>
    </recommendedName>
</protein>
<reference evidence="2" key="1">
    <citation type="submission" date="2022-08" db="EMBL/GenBank/DDBJ databases">
        <title>Microvirga terrae sp. nov., isolated from soil.</title>
        <authorList>
            <person name="Kim K.H."/>
            <person name="Seo Y.L."/>
            <person name="Kim J.M."/>
            <person name="Lee J.K."/>
            <person name="Han D.M."/>
            <person name="Jeon C.O."/>
        </authorList>
    </citation>
    <scope>NUCLEOTIDE SEQUENCE</scope>
    <source>
        <strain evidence="2">R24</strain>
    </source>
</reference>
<evidence type="ECO:0000313" key="2">
    <source>
        <dbReference type="EMBL" id="UVF21223.1"/>
    </source>
</evidence>
<keyword evidence="1" id="KW-0812">Transmembrane</keyword>